<feature type="transmembrane region" description="Helical" evidence="1">
    <location>
        <begin position="74"/>
        <end position="91"/>
    </location>
</feature>
<feature type="transmembrane region" description="Helical" evidence="1">
    <location>
        <begin position="48"/>
        <end position="67"/>
    </location>
</feature>
<organism evidence="2 3">
    <name type="scientific">Halobacillus alkaliphilus</name>
    <dbReference type="NCBI Taxonomy" id="396056"/>
    <lineage>
        <taxon>Bacteria</taxon>
        <taxon>Bacillati</taxon>
        <taxon>Bacillota</taxon>
        <taxon>Bacilli</taxon>
        <taxon>Bacillales</taxon>
        <taxon>Bacillaceae</taxon>
        <taxon>Halobacillus</taxon>
    </lineage>
</organism>
<keyword evidence="1" id="KW-1133">Transmembrane helix</keyword>
<proteinExistence type="predicted"/>
<protein>
    <submittedName>
        <fullName evidence="2">Uncharacterized protein</fullName>
    </submittedName>
</protein>
<gene>
    <name evidence="2" type="ORF">SAMN05216353_102130</name>
</gene>
<reference evidence="3" key="1">
    <citation type="submission" date="2016-10" db="EMBL/GenBank/DDBJ databases">
        <authorList>
            <person name="Varghese N."/>
            <person name="Submissions S."/>
        </authorList>
    </citation>
    <scope>NUCLEOTIDE SEQUENCE [LARGE SCALE GENOMIC DNA]</scope>
    <source>
        <strain evidence="3">FP5</strain>
    </source>
</reference>
<evidence type="ECO:0000313" key="3">
    <source>
        <dbReference type="Proteomes" id="UP000198897"/>
    </source>
</evidence>
<evidence type="ECO:0000313" key="2">
    <source>
        <dbReference type="EMBL" id="SFF57912.1"/>
    </source>
</evidence>
<keyword evidence="1" id="KW-0812">Transmembrane</keyword>
<keyword evidence="3" id="KW-1185">Reference proteome</keyword>
<evidence type="ECO:0000256" key="1">
    <source>
        <dbReference type="SAM" id="Phobius"/>
    </source>
</evidence>
<accession>A0A1I2JST9</accession>
<dbReference type="EMBL" id="FOOG01000002">
    <property type="protein sequence ID" value="SFF57912.1"/>
    <property type="molecule type" value="Genomic_DNA"/>
</dbReference>
<name>A0A1I2JST9_9BACI</name>
<keyword evidence="1" id="KW-0472">Membrane</keyword>
<sequence length="118" mass="13494">MNNSFLVNMYGIIWIFNDIVKLLPEFEGADYPLSFTNWIGGITDLEPLIITLILWPTLITCLIGYFLYKYSKPISIIAMLLIPLIIMYLLISYKVLLSIPLSIIIVLTIHGFKKPEVS</sequence>
<dbReference type="AlphaFoldDB" id="A0A1I2JST9"/>
<dbReference type="Proteomes" id="UP000198897">
    <property type="component" value="Unassembled WGS sequence"/>
</dbReference>
<feature type="transmembrane region" description="Helical" evidence="1">
    <location>
        <begin position="97"/>
        <end position="112"/>
    </location>
</feature>